<keyword evidence="5" id="KW-0297">G-protein coupled receptor</keyword>
<feature type="transmembrane region" description="Helical" evidence="10">
    <location>
        <begin position="173"/>
        <end position="194"/>
    </location>
</feature>
<feature type="transmembrane region" description="Helical" evidence="10">
    <location>
        <begin position="309"/>
        <end position="329"/>
    </location>
</feature>
<keyword evidence="4 10" id="KW-1133">Transmembrane helix</keyword>
<feature type="transmembrane region" description="Helical" evidence="10">
    <location>
        <begin position="132"/>
        <end position="152"/>
    </location>
</feature>
<keyword evidence="13" id="KW-1185">Reference proteome</keyword>
<evidence type="ECO:0000256" key="9">
    <source>
        <dbReference type="SAM" id="MobiDB-lite"/>
    </source>
</evidence>
<evidence type="ECO:0000256" key="2">
    <source>
        <dbReference type="ARBA" id="ARBA00022475"/>
    </source>
</evidence>
<dbReference type="Gene3D" id="1.20.1070.10">
    <property type="entry name" value="Rhodopsin 7-helix transmembrane proteins"/>
    <property type="match status" value="1"/>
</dbReference>
<organism evidence="12 13">
    <name type="scientific">Patiria miniata</name>
    <name type="common">Bat star</name>
    <name type="synonym">Asterina miniata</name>
    <dbReference type="NCBI Taxonomy" id="46514"/>
    <lineage>
        <taxon>Eukaryota</taxon>
        <taxon>Metazoa</taxon>
        <taxon>Echinodermata</taxon>
        <taxon>Eleutherozoa</taxon>
        <taxon>Asterozoa</taxon>
        <taxon>Asteroidea</taxon>
        <taxon>Valvatacea</taxon>
        <taxon>Valvatida</taxon>
        <taxon>Asterinidae</taxon>
        <taxon>Patiria</taxon>
    </lineage>
</organism>
<accession>A0A914BN19</accession>
<dbReference type="InterPro" id="IPR000276">
    <property type="entry name" value="GPCR_Rhodpsn"/>
</dbReference>
<feature type="transmembrane region" description="Helical" evidence="10">
    <location>
        <begin position="222"/>
        <end position="243"/>
    </location>
</feature>
<name>A0A914BN19_PATMI</name>
<reference evidence="12" key="1">
    <citation type="submission" date="2022-11" db="UniProtKB">
        <authorList>
            <consortium name="EnsemblMetazoa"/>
        </authorList>
    </citation>
    <scope>IDENTIFICATION</scope>
</reference>
<dbReference type="InterPro" id="IPR017452">
    <property type="entry name" value="GPCR_Rhodpsn_7TM"/>
</dbReference>
<dbReference type="OMA" id="KATCRRI"/>
<dbReference type="GO" id="GO:0004930">
    <property type="term" value="F:G protein-coupled receptor activity"/>
    <property type="evidence" value="ECO:0007669"/>
    <property type="project" value="UniProtKB-KW"/>
</dbReference>
<evidence type="ECO:0000256" key="6">
    <source>
        <dbReference type="ARBA" id="ARBA00023136"/>
    </source>
</evidence>
<evidence type="ECO:0000313" key="13">
    <source>
        <dbReference type="Proteomes" id="UP000887568"/>
    </source>
</evidence>
<evidence type="ECO:0000256" key="1">
    <source>
        <dbReference type="ARBA" id="ARBA00004651"/>
    </source>
</evidence>
<evidence type="ECO:0000256" key="5">
    <source>
        <dbReference type="ARBA" id="ARBA00023040"/>
    </source>
</evidence>
<keyword evidence="7" id="KW-0675">Receptor</keyword>
<evidence type="ECO:0000256" key="10">
    <source>
        <dbReference type="SAM" id="Phobius"/>
    </source>
</evidence>
<evidence type="ECO:0000259" key="11">
    <source>
        <dbReference type="PROSITE" id="PS50262"/>
    </source>
</evidence>
<dbReference type="PANTHER" id="PTHR24228">
    <property type="entry name" value="B2 BRADYKININ RECEPTOR/ANGIOTENSIN II RECEPTOR"/>
    <property type="match status" value="1"/>
</dbReference>
<keyword evidence="6 10" id="KW-0472">Membrane</keyword>
<dbReference type="GO" id="GO:0005886">
    <property type="term" value="C:plasma membrane"/>
    <property type="evidence" value="ECO:0007669"/>
    <property type="project" value="UniProtKB-SubCell"/>
</dbReference>
<comment type="subcellular location">
    <subcellularLocation>
        <location evidence="1">Cell membrane</location>
        <topology evidence="1">Multi-pass membrane protein</topology>
    </subcellularLocation>
</comment>
<dbReference type="AlphaFoldDB" id="A0A914BN19"/>
<feature type="transmembrane region" description="Helical" evidence="10">
    <location>
        <begin position="335"/>
        <end position="355"/>
    </location>
</feature>
<dbReference type="PANTHER" id="PTHR24228:SF72">
    <property type="entry name" value="G-PROTEIN COUPLED RECEPTORS FAMILY 1 PROFILE DOMAIN-CONTAINING PROTEIN"/>
    <property type="match status" value="1"/>
</dbReference>
<dbReference type="RefSeq" id="XP_038076867.1">
    <property type="nucleotide sequence ID" value="XM_038220939.1"/>
</dbReference>
<keyword evidence="8" id="KW-0807">Transducer</keyword>
<feature type="domain" description="G-protein coupled receptors family 1 profile" evidence="11">
    <location>
        <begin position="72"/>
        <end position="354"/>
    </location>
</feature>
<dbReference type="CDD" id="cd00637">
    <property type="entry name" value="7tm_classA_rhodopsin-like"/>
    <property type="match status" value="1"/>
</dbReference>
<evidence type="ECO:0000256" key="8">
    <source>
        <dbReference type="ARBA" id="ARBA00023224"/>
    </source>
</evidence>
<keyword evidence="3 10" id="KW-0812">Transmembrane</keyword>
<protein>
    <recommendedName>
        <fullName evidence="11">G-protein coupled receptors family 1 profile domain-containing protein</fullName>
    </recommendedName>
</protein>
<keyword evidence="2" id="KW-1003">Cell membrane</keyword>
<feature type="compositionally biased region" description="Polar residues" evidence="9">
    <location>
        <begin position="1"/>
        <end position="11"/>
    </location>
</feature>
<dbReference type="EnsemblMetazoa" id="XM_038220939.1">
    <property type="protein sequence ID" value="XP_038076867.1"/>
    <property type="gene ID" value="LOC119744798"/>
</dbReference>
<feature type="transmembrane region" description="Helical" evidence="10">
    <location>
        <begin position="56"/>
        <end position="81"/>
    </location>
</feature>
<dbReference type="SUPFAM" id="SSF81321">
    <property type="entry name" value="Family A G protein-coupled receptor-like"/>
    <property type="match status" value="1"/>
</dbReference>
<evidence type="ECO:0000256" key="3">
    <source>
        <dbReference type="ARBA" id="ARBA00022692"/>
    </source>
</evidence>
<dbReference type="OrthoDB" id="10044919at2759"/>
<evidence type="ECO:0000256" key="7">
    <source>
        <dbReference type="ARBA" id="ARBA00023170"/>
    </source>
</evidence>
<dbReference type="PROSITE" id="PS50262">
    <property type="entry name" value="G_PROTEIN_RECEP_F1_2"/>
    <property type="match status" value="1"/>
</dbReference>
<feature type="region of interest" description="Disordered" evidence="9">
    <location>
        <begin position="1"/>
        <end position="21"/>
    </location>
</feature>
<evidence type="ECO:0000256" key="4">
    <source>
        <dbReference type="ARBA" id="ARBA00022989"/>
    </source>
</evidence>
<dbReference type="GeneID" id="119744798"/>
<sequence length="401" mass="44703">MDGDLTNGSFDKSTESPPYEFDDCTFRTMDGDLTNGSFDNSTESPPYEFNDYTQRVIVAVMYLIVILLGTVGNILVILAVILSKKLRTTTNAFIVNLGVADLSLCLVLPWTVITTFSMNGLPIGEWVCSMAAVVQATAIGCSLYTLASIALQRLLLIKWPMTTHQVIYTPRKIVVWLAVAWCIPLLVTLIPPLADVGAVGYNKKYHHCGFPSTHPRSKDYDLIIVMGLYPIPLITIIICYVLIWKHLRFHAKMVTATESSSKLMTTHRNVVLELVSTMNSNHAKTSTSTQGTLRKSQLSRRQTKITKNMFYIICAFMLCLTPFVICLFCDYSDPFLPYASAILACNSCVNPLIYATKHHDFKTVFGCILRRKWENIPEPSDFLKTLIPVKIPCCGGGDVVT</sequence>
<dbReference type="Pfam" id="PF00001">
    <property type="entry name" value="7tm_1"/>
    <property type="match status" value="1"/>
</dbReference>
<feature type="transmembrane region" description="Helical" evidence="10">
    <location>
        <begin position="93"/>
        <end position="112"/>
    </location>
</feature>
<proteinExistence type="predicted"/>
<dbReference type="Proteomes" id="UP000887568">
    <property type="component" value="Unplaced"/>
</dbReference>
<dbReference type="PRINTS" id="PR00237">
    <property type="entry name" value="GPCRRHODOPSN"/>
</dbReference>
<evidence type="ECO:0000313" key="12">
    <source>
        <dbReference type="EnsemblMetazoa" id="XP_038076867.1"/>
    </source>
</evidence>